<evidence type="ECO:0000313" key="9">
    <source>
        <dbReference type="Proteomes" id="UP001212997"/>
    </source>
</evidence>
<sequence length="440" mass="46411">MFRKAALVSFTLALLASANPVVREEGGVSIQFARSSLTTPDGVFDHDRAKIQTAKTINKHIQNLKNLEHNVGRKAFPEGAHIRVPVVVPEPSVEKRQHEALTDQDGDVEWTGSISIGTPNQPFTIDFDTGSSDLWVPSSACTSSTCSTKKKYNPSSSSTSKKLSGTFSIQYGDGSTVSGPIYQDTVQVAGISSTQQTFSAVTKLSSLFSDDPIDGILGMAFQSISNLNAVSISVSMLHPVLRYQPFSKQPPFFQQAFSQGSASQNVFGFKLASTGSELYLGGTNTALYTGSLEYHGVTGSGFWQISGGKTLVNGATVNSGISTIIDSGTTIMYGPPSAVKSFYAKVPGSKVYDSSNGYYSYPCASPPTVAFSWGGKSFTITAANFNLGQTSSGSSQCVGALAGQDLGLGSNVWLLGDSFMKNVYTAFNLGTSSVGFATLA</sequence>
<dbReference type="Gene3D" id="2.40.70.10">
    <property type="entry name" value="Acid Proteases"/>
    <property type="match status" value="2"/>
</dbReference>
<comment type="caution">
    <text evidence="8">The sequence shown here is derived from an EMBL/GenBank/DDBJ whole genome shotgun (WGS) entry which is preliminary data.</text>
</comment>
<feature type="domain" description="Peptidase A1" evidence="7">
    <location>
        <begin position="110"/>
        <end position="437"/>
    </location>
</feature>
<dbReference type="InterPro" id="IPR034164">
    <property type="entry name" value="Pepsin-like_dom"/>
</dbReference>
<evidence type="ECO:0000256" key="3">
    <source>
        <dbReference type="PIRSR" id="PIRSR601461-1"/>
    </source>
</evidence>
<evidence type="ECO:0000256" key="6">
    <source>
        <dbReference type="SAM" id="SignalP"/>
    </source>
</evidence>
<evidence type="ECO:0000256" key="2">
    <source>
        <dbReference type="ARBA" id="ARBA00022750"/>
    </source>
</evidence>
<dbReference type="Pfam" id="PF00026">
    <property type="entry name" value="Asp"/>
    <property type="match status" value="1"/>
</dbReference>
<feature type="disulfide bond" evidence="4">
    <location>
        <begin position="141"/>
        <end position="146"/>
    </location>
</feature>
<accession>A0AAD5UY05</accession>
<keyword evidence="5" id="KW-0378">Hydrolase</keyword>
<keyword evidence="5" id="KW-0645">Protease</keyword>
<feature type="active site" evidence="3">
    <location>
        <position position="326"/>
    </location>
</feature>
<keyword evidence="2 5" id="KW-0064">Aspartyl protease</keyword>
<keyword evidence="6" id="KW-0732">Signal</keyword>
<feature type="signal peptide" evidence="6">
    <location>
        <begin position="1"/>
        <end position="18"/>
    </location>
</feature>
<dbReference type="InterPro" id="IPR001461">
    <property type="entry name" value="Aspartic_peptidase_A1"/>
</dbReference>
<proteinExistence type="inferred from homology"/>
<dbReference type="CDD" id="cd05471">
    <property type="entry name" value="pepsin_like"/>
    <property type="match status" value="1"/>
</dbReference>
<dbReference type="EMBL" id="JANAWD010000432">
    <property type="protein sequence ID" value="KAJ3479545.1"/>
    <property type="molecule type" value="Genomic_DNA"/>
</dbReference>
<feature type="chain" id="PRO_5042244435" description="Peptidase A1 domain-containing protein" evidence="6">
    <location>
        <begin position="19"/>
        <end position="440"/>
    </location>
</feature>
<evidence type="ECO:0000256" key="1">
    <source>
        <dbReference type="ARBA" id="ARBA00007447"/>
    </source>
</evidence>
<evidence type="ECO:0000313" key="8">
    <source>
        <dbReference type="EMBL" id="KAJ3479545.1"/>
    </source>
</evidence>
<name>A0AAD5UY05_9APHY</name>
<feature type="active site" evidence="3">
    <location>
        <position position="128"/>
    </location>
</feature>
<keyword evidence="9" id="KW-1185">Reference proteome</keyword>
<dbReference type="PROSITE" id="PS00141">
    <property type="entry name" value="ASP_PROTEASE"/>
    <property type="match status" value="1"/>
</dbReference>
<dbReference type="PANTHER" id="PTHR47966:SF51">
    <property type="entry name" value="BETA-SITE APP-CLEAVING ENZYME, ISOFORM A-RELATED"/>
    <property type="match status" value="1"/>
</dbReference>
<reference evidence="8" key="1">
    <citation type="submission" date="2022-07" db="EMBL/GenBank/DDBJ databases">
        <title>Genome Sequence of Physisporinus lineatus.</title>
        <authorList>
            <person name="Buettner E."/>
        </authorList>
    </citation>
    <scope>NUCLEOTIDE SEQUENCE</scope>
    <source>
        <strain evidence="8">VT162</strain>
    </source>
</reference>
<dbReference type="AlphaFoldDB" id="A0AAD5UY05"/>
<evidence type="ECO:0000256" key="5">
    <source>
        <dbReference type="RuleBase" id="RU000454"/>
    </source>
</evidence>
<gene>
    <name evidence="8" type="ORF">NLI96_g8987</name>
</gene>
<dbReference type="SUPFAM" id="SSF50630">
    <property type="entry name" value="Acid proteases"/>
    <property type="match status" value="1"/>
</dbReference>
<evidence type="ECO:0000259" key="7">
    <source>
        <dbReference type="PROSITE" id="PS51767"/>
    </source>
</evidence>
<organism evidence="8 9">
    <name type="scientific">Meripilus lineatus</name>
    <dbReference type="NCBI Taxonomy" id="2056292"/>
    <lineage>
        <taxon>Eukaryota</taxon>
        <taxon>Fungi</taxon>
        <taxon>Dikarya</taxon>
        <taxon>Basidiomycota</taxon>
        <taxon>Agaricomycotina</taxon>
        <taxon>Agaricomycetes</taxon>
        <taxon>Polyporales</taxon>
        <taxon>Meripilaceae</taxon>
        <taxon>Meripilus</taxon>
    </lineage>
</organism>
<dbReference type="FunFam" id="2.40.70.10:FF:000008">
    <property type="entry name" value="Cathepsin D"/>
    <property type="match status" value="1"/>
</dbReference>
<comment type="similarity">
    <text evidence="1 5">Belongs to the peptidase A1 family.</text>
</comment>
<dbReference type="PANTHER" id="PTHR47966">
    <property type="entry name" value="BETA-SITE APP-CLEAVING ENZYME, ISOFORM A-RELATED"/>
    <property type="match status" value="1"/>
</dbReference>
<keyword evidence="4" id="KW-1015">Disulfide bond</keyword>
<dbReference type="GO" id="GO:0004190">
    <property type="term" value="F:aspartic-type endopeptidase activity"/>
    <property type="evidence" value="ECO:0007669"/>
    <property type="project" value="UniProtKB-KW"/>
</dbReference>
<dbReference type="Proteomes" id="UP001212997">
    <property type="component" value="Unassembled WGS sequence"/>
</dbReference>
<evidence type="ECO:0000256" key="4">
    <source>
        <dbReference type="PIRSR" id="PIRSR601461-2"/>
    </source>
</evidence>
<dbReference type="PRINTS" id="PR00792">
    <property type="entry name" value="PEPSIN"/>
</dbReference>
<dbReference type="PROSITE" id="PS51767">
    <property type="entry name" value="PEPTIDASE_A1"/>
    <property type="match status" value="1"/>
</dbReference>
<dbReference type="GO" id="GO:0006508">
    <property type="term" value="P:proteolysis"/>
    <property type="evidence" value="ECO:0007669"/>
    <property type="project" value="UniProtKB-KW"/>
</dbReference>
<dbReference type="InterPro" id="IPR001969">
    <property type="entry name" value="Aspartic_peptidase_AS"/>
</dbReference>
<protein>
    <recommendedName>
        <fullName evidence="7">Peptidase A1 domain-containing protein</fullName>
    </recommendedName>
</protein>
<dbReference type="InterPro" id="IPR021109">
    <property type="entry name" value="Peptidase_aspartic_dom_sf"/>
</dbReference>
<dbReference type="InterPro" id="IPR033121">
    <property type="entry name" value="PEPTIDASE_A1"/>
</dbReference>